<dbReference type="Proteomes" id="UP001596002">
    <property type="component" value="Unassembled WGS sequence"/>
</dbReference>
<evidence type="ECO:0000256" key="1">
    <source>
        <dbReference type="SAM" id="Phobius"/>
    </source>
</evidence>
<dbReference type="InterPro" id="IPR051922">
    <property type="entry name" value="Bact_Sporulation_Assoc"/>
</dbReference>
<dbReference type="NCBIfam" id="TIGR02669">
    <property type="entry name" value="SpoIID_LytB"/>
    <property type="match status" value="1"/>
</dbReference>
<dbReference type="PANTHER" id="PTHR30032">
    <property type="entry name" value="N-ACETYLMURAMOYL-L-ALANINE AMIDASE-RELATED"/>
    <property type="match status" value="1"/>
</dbReference>
<name>A0ABV9Q8Q5_9BACL</name>
<dbReference type="InterPro" id="IPR013486">
    <property type="entry name" value="SpoIID/LytB"/>
</dbReference>
<dbReference type="NCBIfam" id="TIGR02870">
    <property type="entry name" value="spore_II_D"/>
    <property type="match status" value="1"/>
</dbReference>
<protein>
    <submittedName>
        <fullName evidence="3">Stage II sporulation protein D</fullName>
    </submittedName>
</protein>
<dbReference type="InterPro" id="IPR014225">
    <property type="entry name" value="Spore_II_D_firmicutes"/>
</dbReference>
<dbReference type="InterPro" id="IPR013693">
    <property type="entry name" value="SpoIID/LytB_N"/>
</dbReference>
<gene>
    <name evidence="3" type="primary">spoIID</name>
    <name evidence="3" type="ORF">ACFO8Q_21485</name>
</gene>
<keyword evidence="4" id="KW-1185">Reference proteome</keyword>
<evidence type="ECO:0000259" key="2">
    <source>
        <dbReference type="Pfam" id="PF08486"/>
    </source>
</evidence>
<comment type="caution">
    <text evidence="3">The sequence shown here is derived from an EMBL/GenBank/DDBJ whole genome shotgun (WGS) entry which is preliminary data.</text>
</comment>
<evidence type="ECO:0000313" key="4">
    <source>
        <dbReference type="Proteomes" id="UP001596002"/>
    </source>
</evidence>
<reference evidence="4" key="1">
    <citation type="journal article" date="2019" name="Int. J. Syst. Evol. Microbiol.">
        <title>The Global Catalogue of Microorganisms (GCM) 10K type strain sequencing project: providing services to taxonomists for standard genome sequencing and annotation.</title>
        <authorList>
            <consortium name="The Broad Institute Genomics Platform"/>
            <consortium name="The Broad Institute Genome Sequencing Center for Infectious Disease"/>
            <person name="Wu L."/>
            <person name="Ma J."/>
        </authorList>
    </citation>
    <scope>NUCLEOTIDE SEQUENCE [LARGE SCALE GENOMIC DNA]</scope>
    <source>
        <strain evidence="4">WYCCWR 12678</strain>
    </source>
</reference>
<feature type="domain" description="Sporulation stage II protein D amidase enhancer LytB N-terminal" evidence="2">
    <location>
        <begin position="53"/>
        <end position="154"/>
    </location>
</feature>
<dbReference type="Pfam" id="PF08486">
    <property type="entry name" value="SpoIID"/>
    <property type="match status" value="1"/>
</dbReference>
<organism evidence="3 4">
    <name type="scientific">Effusibacillus consociatus</name>
    <dbReference type="NCBI Taxonomy" id="1117041"/>
    <lineage>
        <taxon>Bacteria</taxon>
        <taxon>Bacillati</taxon>
        <taxon>Bacillota</taxon>
        <taxon>Bacilli</taxon>
        <taxon>Bacillales</taxon>
        <taxon>Alicyclobacillaceae</taxon>
        <taxon>Effusibacillus</taxon>
    </lineage>
</organism>
<dbReference type="EMBL" id="JBHSHC010000149">
    <property type="protein sequence ID" value="MFC4769882.1"/>
    <property type="molecule type" value="Genomic_DNA"/>
</dbReference>
<feature type="transmembrane region" description="Helical" evidence="1">
    <location>
        <begin position="6"/>
        <end position="27"/>
    </location>
</feature>
<proteinExistence type="predicted"/>
<accession>A0ABV9Q8Q5</accession>
<keyword evidence="1" id="KW-0812">Transmembrane</keyword>
<keyword evidence="1" id="KW-0472">Membrane</keyword>
<sequence length="324" mass="36134">MYKPIATLLGITFVLIVLLPAGIVGLFPKKDLSVQILDDSADVMKVKVYLKESKKTIEIPLEEYVKGVAASEMPVTFEMEALKAQAIVARTNVIRRVENNLLTPEGGHVTDDFREFQAYSSNEKLKQIWGASYEQNMKKIVQAVKETKGQILVYQGKAIEALFFSTSNGLTENSLDYWGKEVPYLSSVPSPWDKQAPRSINTKTISLKDLFKLFNLTTAVSYADQGQIIQVLETSSTNRVKKIRVGDKVMSGAEFRKVLGLNSTDFSWSIEGNSITFTTRGFGHGVGMSQYGAEGMAKEGKKAFDILTYFYKGATIVNYEKEKR</sequence>
<evidence type="ECO:0000313" key="3">
    <source>
        <dbReference type="EMBL" id="MFC4769882.1"/>
    </source>
</evidence>
<dbReference type="RefSeq" id="WP_380028920.1">
    <property type="nucleotide sequence ID" value="NZ_JBHSHC010000149.1"/>
</dbReference>
<dbReference type="PANTHER" id="PTHR30032:SF4">
    <property type="entry name" value="AMIDASE ENHANCER"/>
    <property type="match status" value="1"/>
</dbReference>
<keyword evidence="1" id="KW-1133">Transmembrane helix</keyword>